<dbReference type="GeneTree" id="ENSGT00940000155971"/>
<evidence type="ECO:0000259" key="1">
    <source>
        <dbReference type="PROSITE" id="PS50041"/>
    </source>
</evidence>
<dbReference type="InterPro" id="IPR016187">
    <property type="entry name" value="CTDL_fold"/>
</dbReference>
<dbReference type="Bgee" id="ENSXETG00000038449">
    <property type="expression patterns" value="Expressed in heart and 1 other cell type or tissue"/>
</dbReference>
<dbReference type="AlphaFoldDB" id="A0A6I8QWU3"/>
<dbReference type="PROSITE" id="PS50041">
    <property type="entry name" value="C_TYPE_LECTIN_2"/>
    <property type="match status" value="1"/>
</dbReference>
<name>A0A6I8QWU3_XENTR</name>
<reference evidence="2" key="1">
    <citation type="journal article" date="2010" name="Science">
        <title>The genome of the Western clawed frog Xenopus tropicalis.</title>
        <authorList>
            <person name="Hellsten U."/>
            <person name="Harland R.M."/>
            <person name="Gilchrist M.J."/>
            <person name="Hendrix D."/>
            <person name="Jurka J."/>
            <person name="Kapitonov V."/>
            <person name="Ovcharenko I."/>
            <person name="Putnam N.H."/>
            <person name="Shu S."/>
            <person name="Taher L."/>
            <person name="Blitz I.L."/>
            <person name="Blumberg B."/>
            <person name="Dichmann D.S."/>
            <person name="Dubchak I."/>
            <person name="Amaya E."/>
            <person name="Detter J.C."/>
            <person name="Fletcher R."/>
            <person name="Gerhard D.S."/>
            <person name="Goodstein D."/>
            <person name="Graves T."/>
            <person name="Grigoriev I.V."/>
            <person name="Grimwood J."/>
            <person name="Kawashima T."/>
            <person name="Lindquist E."/>
            <person name="Lucas S.M."/>
            <person name="Mead P.E."/>
            <person name="Mitros T."/>
            <person name="Ogino H."/>
            <person name="Ohta Y."/>
            <person name="Poliakov A.V."/>
            <person name="Pollet N."/>
            <person name="Robert J."/>
            <person name="Salamov A."/>
            <person name="Sater A.K."/>
            <person name="Schmutz J."/>
            <person name="Terry A."/>
            <person name="Vize P.D."/>
            <person name="Warren W.C."/>
            <person name="Wells D."/>
            <person name="Wills A."/>
            <person name="Wilson R.K."/>
            <person name="Zimmerman L.B."/>
            <person name="Zorn A.M."/>
            <person name="Grainger R."/>
            <person name="Grammer T."/>
            <person name="Khokha M.K."/>
            <person name="Richardson P.M."/>
            <person name="Rokhsar D.S."/>
        </authorList>
    </citation>
    <scope>NUCLEOTIDE SEQUENCE [LARGE SCALE GENOMIC DNA]</scope>
    <source>
        <strain evidence="2">Nigerian</strain>
    </source>
</reference>
<dbReference type="Ensembl" id="ENSXETT00000074757">
    <property type="protein sequence ID" value="ENSXETP00000073634"/>
    <property type="gene ID" value="ENSXETG00000038449"/>
</dbReference>
<dbReference type="Gene3D" id="3.10.100.10">
    <property type="entry name" value="Mannose-Binding Protein A, subunit A"/>
    <property type="match status" value="1"/>
</dbReference>
<dbReference type="SUPFAM" id="SSF56436">
    <property type="entry name" value="C-type lectin-like"/>
    <property type="match status" value="1"/>
</dbReference>
<organism evidence="2">
    <name type="scientific">Xenopus tropicalis</name>
    <name type="common">Western clawed frog</name>
    <name type="synonym">Silurana tropicalis</name>
    <dbReference type="NCBI Taxonomy" id="8364"/>
    <lineage>
        <taxon>Eukaryota</taxon>
        <taxon>Metazoa</taxon>
        <taxon>Chordata</taxon>
        <taxon>Craniata</taxon>
        <taxon>Vertebrata</taxon>
        <taxon>Euteleostomi</taxon>
        <taxon>Amphibia</taxon>
        <taxon>Batrachia</taxon>
        <taxon>Anura</taxon>
        <taxon>Pipoidea</taxon>
        <taxon>Pipidae</taxon>
        <taxon>Xenopodinae</taxon>
        <taxon>Xenopus</taxon>
        <taxon>Silurana</taxon>
    </lineage>
</organism>
<evidence type="ECO:0000313" key="2">
    <source>
        <dbReference type="Ensembl" id="ENSXETP00000073634"/>
    </source>
</evidence>
<dbReference type="InterPro" id="IPR050691">
    <property type="entry name" value="Hyaluronan_bind_Proteoglycan"/>
</dbReference>
<reference evidence="2" key="2">
    <citation type="submission" date="2020-05" db="UniProtKB">
        <authorList>
            <consortium name="Ensembl"/>
        </authorList>
    </citation>
    <scope>IDENTIFICATION</scope>
</reference>
<dbReference type="InterPro" id="IPR016186">
    <property type="entry name" value="C-type_lectin-like/link_sf"/>
</dbReference>
<protein>
    <recommendedName>
        <fullName evidence="1">C-type lectin domain-containing protein</fullName>
    </recommendedName>
</protein>
<sequence>MYTCLSILTAVSGRRILECITTLYLEVCEDGWTKFQGHCYKHFSERETWVDAENVCRYHQSHLASILTPEEQEFVNGESGTDLFKIYTILCVFNSFLPPNNDFLLSLYISFHFTFTAASPTASTHFNKYKCMDKSLLLTAIFYWVFVEKDVNYK</sequence>
<dbReference type="PANTHER" id="PTHR22804">
    <property type="entry name" value="AGGRECAN/VERSICAN PROTEOGLYCAN"/>
    <property type="match status" value="1"/>
</dbReference>
<dbReference type="PANTHER" id="PTHR22804:SF42">
    <property type="entry name" value="AGGRECAN CORE PROTEIN"/>
    <property type="match status" value="1"/>
</dbReference>
<feature type="domain" description="C-type lectin" evidence="1">
    <location>
        <begin position="35"/>
        <end position="75"/>
    </location>
</feature>
<proteinExistence type="predicted"/>
<accession>A0A6I8QWU3</accession>
<dbReference type="InterPro" id="IPR001304">
    <property type="entry name" value="C-type_lectin-like"/>
</dbReference>
<dbReference type="SMART" id="SM00034">
    <property type="entry name" value="CLECT"/>
    <property type="match status" value="1"/>
</dbReference>